<dbReference type="OrthoDB" id="5949570at2759"/>
<accession>A0A9J6BL06</accession>
<evidence type="ECO:0000313" key="3">
    <source>
        <dbReference type="Proteomes" id="UP001107558"/>
    </source>
</evidence>
<dbReference type="PANTHER" id="PTHR21053">
    <property type="entry name" value="TRANSCRIPTION ELONGATION FACTOR, MITOCHONDRIAL"/>
    <property type="match status" value="1"/>
</dbReference>
<reference evidence="2" key="1">
    <citation type="submission" date="2021-03" db="EMBL/GenBank/DDBJ databases">
        <title>Chromosome level genome of the anhydrobiotic midge Polypedilum vanderplanki.</title>
        <authorList>
            <person name="Yoshida Y."/>
            <person name="Kikawada T."/>
            <person name="Gusev O."/>
        </authorList>
    </citation>
    <scope>NUCLEOTIDE SEQUENCE</scope>
    <source>
        <strain evidence="2">NIAS01</strain>
        <tissue evidence="2">Whole body or cell culture</tissue>
    </source>
</reference>
<dbReference type="InterPro" id="IPR039150">
    <property type="entry name" value="TEFM"/>
</dbReference>
<proteinExistence type="predicted"/>
<evidence type="ECO:0000256" key="1">
    <source>
        <dbReference type="SAM" id="Coils"/>
    </source>
</evidence>
<dbReference type="GO" id="GO:0006392">
    <property type="term" value="P:transcription elongation by mitochondrial RNA polymerase"/>
    <property type="evidence" value="ECO:0007669"/>
    <property type="project" value="InterPro"/>
</dbReference>
<gene>
    <name evidence="2" type="ORF">PVAND_000815</name>
</gene>
<dbReference type="Gene3D" id="1.10.150.280">
    <property type="entry name" value="AF1531-like domain"/>
    <property type="match status" value="1"/>
</dbReference>
<organism evidence="2 3">
    <name type="scientific">Polypedilum vanderplanki</name>
    <name type="common">Sleeping chironomid midge</name>
    <dbReference type="NCBI Taxonomy" id="319348"/>
    <lineage>
        <taxon>Eukaryota</taxon>
        <taxon>Metazoa</taxon>
        <taxon>Ecdysozoa</taxon>
        <taxon>Arthropoda</taxon>
        <taxon>Hexapoda</taxon>
        <taxon>Insecta</taxon>
        <taxon>Pterygota</taxon>
        <taxon>Neoptera</taxon>
        <taxon>Endopterygota</taxon>
        <taxon>Diptera</taxon>
        <taxon>Nematocera</taxon>
        <taxon>Chironomoidea</taxon>
        <taxon>Chironomidae</taxon>
        <taxon>Chironominae</taxon>
        <taxon>Polypedilum</taxon>
        <taxon>Polypedilum</taxon>
    </lineage>
</organism>
<evidence type="ECO:0008006" key="4">
    <source>
        <dbReference type="Google" id="ProtNLM"/>
    </source>
</evidence>
<dbReference type="GO" id="GO:0030337">
    <property type="term" value="F:DNA polymerase processivity factor activity"/>
    <property type="evidence" value="ECO:0007669"/>
    <property type="project" value="TreeGrafter"/>
</dbReference>
<feature type="coiled-coil region" evidence="1">
    <location>
        <begin position="274"/>
        <end position="301"/>
    </location>
</feature>
<keyword evidence="3" id="KW-1185">Reference proteome</keyword>
<dbReference type="AlphaFoldDB" id="A0A9J6BL06"/>
<dbReference type="Proteomes" id="UP001107558">
    <property type="component" value="Chromosome 3"/>
</dbReference>
<dbReference type="InterPro" id="IPR010994">
    <property type="entry name" value="RuvA_2-like"/>
</dbReference>
<dbReference type="PANTHER" id="PTHR21053:SF2">
    <property type="entry name" value="TRANSCRIPTION ELONGATION FACTOR, MITOCHONDRIAL"/>
    <property type="match status" value="1"/>
</dbReference>
<dbReference type="GO" id="GO:0042645">
    <property type="term" value="C:mitochondrial nucleoid"/>
    <property type="evidence" value="ECO:0007669"/>
    <property type="project" value="TreeGrafter"/>
</dbReference>
<dbReference type="EMBL" id="JADBJN010000003">
    <property type="protein sequence ID" value="KAG5670561.1"/>
    <property type="molecule type" value="Genomic_DNA"/>
</dbReference>
<keyword evidence="1" id="KW-0175">Coiled coil</keyword>
<name>A0A9J6BL06_POLVA</name>
<evidence type="ECO:0000313" key="2">
    <source>
        <dbReference type="EMBL" id="KAG5670561.1"/>
    </source>
</evidence>
<comment type="caution">
    <text evidence="2">The sequence shown here is derived from an EMBL/GenBank/DDBJ whole genome shotgun (WGS) entry which is preliminary data.</text>
</comment>
<sequence>MLRSLNNLYKFRNYSRLYFSTFSTDEIIKQNGLGFRSTYNDEQTKKILDAVNKMSQIEMKTFDISAARLKKLLQRRQQLGEYRCVEDLLEIDGFGIKVLEKFCNSVLNSKSEPTKNPEVINQLESSSLKDEEEINNEENKKQVSYVTPNLVEQVRKSIKSVVSFHIDSNYFAWSKIIYNRTASEKLDEPKFIVEGWECYEVDNQDKKTKLSDLIELLVNIKDKIPEADLYVIEDLPHATNTKQPGALQVNLFIKKRQLVAMLSVLMASRQSMKKVLQTEQNNEVDEELESKKQEHQKYIESVYFLRHFLPSRFYKILIGNERVSSAEIINKIFTYNHSCVNNSTFDPTLSSIYIPDEYRYHWTTADRIHQEYLGNALLTGLTFLKLSVHKCKSSMMNLSRKVKN</sequence>
<dbReference type="SUPFAM" id="SSF47781">
    <property type="entry name" value="RuvA domain 2-like"/>
    <property type="match status" value="1"/>
</dbReference>
<protein>
    <recommendedName>
        <fullName evidence="4">Transcription elongation factor, mitochondrial</fullName>
    </recommendedName>
</protein>